<evidence type="ECO:0008006" key="4">
    <source>
        <dbReference type="Google" id="ProtNLM"/>
    </source>
</evidence>
<feature type="chain" id="PRO_5047101535" description="DUF11 domain-containing protein" evidence="1">
    <location>
        <begin position="20"/>
        <end position="168"/>
    </location>
</feature>
<dbReference type="RefSeq" id="WP_317639567.1">
    <property type="nucleotide sequence ID" value="NZ_JAPMIV010000008.1"/>
</dbReference>
<dbReference type="Proteomes" id="UP001276150">
    <property type="component" value="Unassembled WGS sequence"/>
</dbReference>
<reference evidence="2 3" key="1">
    <citation type="submission" date="2022-11" db="EMBL/GenBank/DDBJ databases">
        <title>Deinococcus ZS9-10, Low Temperature and Draught-tolerating, UV-resistant Bacteria from Continental Antarctica.</title>
        <authorList>
            <person name="Cheng L."/>
        </authorList>
    </citation>
    <scope>NUCLEOTIDE SEQUENCE [LARGE SCALE GENOMIC DNA]</scope>
    <source>
        <strain evidence="2 3">ZS9-10</strain>
    </source>
</reference>
<evidence type="ECO:0000256" key="1">
    <source>
        <dbReference type="SAM" id="SignalP"/>
    </source>
</evidence>
<comment type="caution">
    <text evidence="2">The sequence shown here is derived from an EMBL/GenBank/DDBJ whole genome shotgun (WGS) entry which is preliminary data.</text>
</comment>
<organism evidence="2 3">
    <name type="scientific">Deinococcus arenicola</name>
    <dbReference type="NCBI Taxonomy" id="2994950"/>
    <lineage>
        <taxon>Bacteria</taxon>
        <taxon>Thermotogati</taxon>
        <taxon>Deinococcota</taxon>
        <taxon>Deinococci</taxon>
        <taxon>Deinococcales</taxon>
        <taxon>Deinococcaceae</taxon>
        <taxon>Deinococcus</taxon>
    </lineage>
</organism>
<name>A0ABU4DQ80_9DEIO</name>
<gene>
    <name evidence="2" type="ORF">ORD21_06545</name>
</gene>
<feature type="signal peptide" evidence="1">
    <location>
        <begin position="1"/>
        <end position="19"/>
    </location>
</feature>
<proteinExistence type="predicted"/>
<dbReference type="EMBL" id="JAPMIV010000008">
    <property type="protein sequence ID" value="MDV6374249.1"/>
    <property type="molecule type" value="Genomic_DNA"/>
</dbReference>
<keyword evidence="3" id="KW-1185">Reference proteome</keyword>
<evidence type="ECO:0000313" key="3">
    <source>
        <dbReference type="Proteomes" id="UP001276150"/>
    </source>
</evidence>
<keyword evidence="1" id="KW-0732">Signal</keyword>
<sequence length="168" mass="18452">MKLVRLLLSVALVGGVALAQQPIIKNGVRFVMAQDLVKASVQGGVRTEDFIQSPRAVQTGDILREEITVQNVKGRAISELTVGIPIPRETVLSGSVTPDSARWKVAYSVDGGRTYSPKPMQEVKAMENSKPVLRQQLAPPESYTNVRWTVANLAKDETLKLSFRVRVK</sequence>
<protein>
    <recommendedName>
        <fullName evidence="4">DUF11 domain-containing protein</fullName>
    </recommendedName>
</protein>
<evidence type="ECO:0000313" key="2">
    <source>
        <dbReference type="EMBL" id="MDV6374249.1"/>
    </source>
</evidence>
<accession>A0ABU4DQ80</accession>